<dbReference type="AlphaFoldDB" id="A0A4Y7PNB9"/>
<evidence type="ECO:0000313" key="2">
    <source>
        <dbReference type="EMBL" id="TDL16342.1"/>
    </source>
</evidence>
<dbReference type="OrthoDB" id="3252992at2759"/>
<accession>A0A4Y7PNB9</accession>
<feature type="region of interest" description="Disordered" evidence="1">
    <location>
        <begin position="13"/>
        <end position="53"/>
    </location>
</feature>
<protein>
    <submittedName>
        <fullName evidence="2">Uncharacterized protein</fullName>
    </submittedName>
</protein>
<dbReference type="EMBL" id="ML170245">
    <property type="protein sequence ID" value="TDL16342.1"/>
    <property type="molecule type" value="Genomic_DNA"/>
</dbReference>
<sequence length="563" mass="62903">MANSLRSFEQSIINNAKARNTPRTGAGDKENITGRPSAGWLNRPGWIDGGRNPPRFYRSEEEIQHDLEKFGTQEQVFEHRARMVFAQTDPDFNLIVPPRAQPPEIHPDMYTQLLNYPVPFPGNPAPLDNGATQFEDHAAAFQGHAVQFHGDTPLSQHHYPRVRQDVVPPAEVPLSLSDDAGNDATVPVSVALITVESEARTTTGRGSAKSAPPKKVTVTKMDHLSIIPSLTQADFISATLAVHDLSDDFRAGEHSGPQFKMWWTGLNKANAQSIDTDRDFNTAVKAVLQKSHKTCRVNVEYDMDRMVGFRVLQQIGREETQNDENLTGTQVPRVDQFDETAQLHGQFVMQLKKQWPCNQHLGENGGMGYCYVTPDKEHVVLNNRKLALWAAAIAAAECTKREPPSILDFDGHAAAKPRGHTGPRSVDLLNALYMTKTPKRHRRRSPSSSPPRRSTRRRKHSPSSSPPRHSTRRRTREHSPTPSPLPAVGSELRACLTAFARDKGIDFTSFEDTLRALDFTPDIIPEVSTDLLRDIVGGVEGQILKPKLFAREWNAKLETKRRH</sequence>
<evidence type="ECO:0000256" key="1">
    <source>
        <dbReference type="SAM" id="MobiDB-lite"/>
    </source>
</evidence>
<dbReference type="VEuPathDB" id="FungiDB:BD410DRAFT_832118"/>
<feature type="region of interest" description="Disordered" evidence="1">
    <location>
        <begin position="403"/>
        <end position="489"/>
    </location>
</feature>
<keyword evidence="3" id="KW-1185">Reference proteome</keyword>
<feature type="compositionally biased region" description="Polar residues" evidence="1">
    <location>
        <begin position="13"/>
        <end position="23"/>
    </location>
</feature>
<organism evidence="2 3">
    <name type="scientific">Rickenella mellea</name>
    <dbReference type="NCBI Taxonomy" id="50990"/>
    <lineage>
        <taxon>Eukaryota</taxon>
        <taxon>Fungi</taxon>
        <taxon>Dikarya</taxon>
        <taxon>Basidiomycota</taxon>
        <taxon>Agaricomycotina</taxon>
        <taxon>Agaricomycetes</taxon>
        <taxon>Hymenochaetales</taxon>
        <taxon>Rickenellaceae</taxon>
        <taxon>Rickenella</taxon>
    </lineage>
</organism>
<name>A0A4Y7PNB9_9AGAM</name>
<evidence type="ECO:0000313" key="3">
    <source>
        <dbReference type="Proteomes" id="UP000294933"/>
    </source>
</evidence>
<proteinExistence type="predicted"/>
<feature type="compositionally biased region" description="Basic and acidic residues" evidence="1">
    <location>
        <begin position="403"/>
        <end position="413"/>
    </location>
</feature>
<gene>
    <name evidence="2" type="ORF">BD410DRAFT_832118</name>
</gene>
<reference evidence="2 3" key="1">
    <citation type="submission" date="2018-06" db="EMBL/GenBank/DDBJ databases">
        <title>A transcriptomic atlas of mushroom development highlights an independent origin of complex multicellularity.</title>
        <authorList>
            <consortium name="DOE Joint Genome Institute"/>
            <person name="Krizsan K."/>
            <person name="Almasi E."/>
            <person name="Merenyi Z."/>
            <person name="Sahu N."/>
            <person name="Viragh M."/>
            <person name="Koszo T."/>
            <person name="Mondo S."/>
            <person name="Kiss B."/>
            <person name="Balint B."/>
            <person name="Kues U."/>
            <person name="Barry K."/>
            <person name="Hegedus J.C."/>
            <person name="Henrissat B."/>
            <person name="Johnson J."/>
            <person name="Lipzen A."/>
            <person name="Ohm R."/>
            <person name="Nagy I."/>
            <person name="Pangilinan J."/>
            <person name="Yan J."/>
            <person name="Xiong Y."/>
            <person name="Grigoriev I.V."/>
            <person name="Hibbett D.S."/>
            <person name="Nagy L.G."/>
        </authorList>
    </citation>
    <scope>NUCLEOTIDE SEQUENCE [LARGE SCALE GENOMIC DNA]</scope>
    <source>
        <strain evidence="2 3">SZMC22713</strain>
    </source>
</reference>
<dbReference type="Proteomes" id="UP000294933">
    <property type="component" value="Unassembled WGS sequence"/>
</dbReference>